<name>A0A914W137_9BILA</name>
<evidence type="ECO:0000256" key="1">
    <source>
        <dbReference type="SAM" id="MobiDB-lite"/>
    </source>
</evidence>
<dbReference type="AlphaFoldDB" id="A0A914W137"/>
<dbReference type="WBParaSite" id="PSAMB.scaffold2939size22318.g19734.t1">
    <property type="protein sequence ID" value="PSAMB.scaffold2939size22318.g19734.t1"/>
    <property type="gene ID" value="PSAMB.scaffold2939size22318.g19734"/>
</dbReference>
<reference evidence="3" key="1">
    <citation type="submission" date="2022-11" db="UniProtKB">
        <authorList>
            <consortium name="WormBaseParasite"/>
        </authorList>
    </citation>
    <scope>IDENTIFICATION</scope>
</reference>
<evidence type="ECO:0000313" key="2">
    <source>
        <dbReference type="Proteomes" id="UP000887566"/>
    </source>
</evidence>
<dbReference type="Proteomes" id="UP000887566">
    <property type="component" value="Unplaced"/>
</dbReference>
<proteinExistence type="predicted"/>
<feature type="region of interest" description="Disordered" evidence="1">
    <location>
        <begin position="1"/>
        <end position="143"/>
    </location>
</feature>
<evidence type="ECO:0000313" key="3">
    <source>
        <dbReference type="WBParaSite" id="PSAMB.scaffold2939size22318.g19734.t1"/>
    </source>
</evidence>
<accession>A0A914W137</accession>
<feature type="compositionally biased region" description="Basic and acidic residues" evidence="1">
    <location>
        <begin position="66"/>
        <end position="102"/>
    </location>
</feature>
<keyword evidence="2" id="KW-1185">Reference proteome</keyword>
<protein>
    <submittedName>
        <fullName evidence="3">Uncharacterized protein</fullName>
    </submittedName>
</protein>
<organism evidence="2 3">
    <name type="scientific">Plectus sambesii</name>
    <dbReference type="NCBI Taxonomy" id="2011161"/>
    <lineage>
        <taxon>Eukaryota</taxon>
        <taxon>Metazoa</taxon>
        <taxon>Ecdysozoa</taxon>
        <taxon>Nematoda</taxon>
        <taxon>Chromadorea</taxon>
        <taxon>Plectida</taxon>
        <taxon>Plectina</taxon>
        <taxon>Plectoidea</taxon>
        <taxon>Plectidae</taxon>
        <taxon>Plectus</taxon>
    </lineage>
</organism>
<sequence>MAQLTGSVAGGPATEPNNGTEPTIANDRAGATTPDPASQSGHVSRALVDHPIVTKPKSQVLQSSRSKRELRSGTQGDQKDQTRRARTSKEAEHSRQLMDARRKDSRRRTAGGQGRPPTQLVAKKSATTASIAQPLNDSRRRPG</sequence>
<feature type="compositionally biased region" description="Polar residues" evidence="1">
    <location>
        <begin position="125"/>
        <end position="136"/>
    </location>
</feature>